<keyword evidence="3" id="KW-1185">Reference proteome</keyword>
<dbReference type="GO" id="GO:0005737">
    <property type="term" value="C:cytoplasm"/>
    <property type="evidence" value="ECO:0007669"/>
    <property type="project" value="TreeGrafter"/>
</dbReference>
<gene>
    <name evidence="2" type="ORF">GBAR_LOCUS17084</name>
</gene>
<organism evidence="2 3">
    <name type="scientific">Geodia barretti</name>
    <name type="common">Barrett's horny sponge</name>
    <dbReference type="NCBI Taxonomy" id="519541"/>
    <lineage>
        <taxon>Eukaryota</taxon>
        <taxon>Metazoa</taxon>
        <taxon>Porifera</taxon>
        <taxon>Demospongiae</taxon>
        <taxon>Heteroscleromorpha</taxon>
        <taxon>Tetractinellida</taxon>
        <taxon>Astrophorina</taxon>
        <taxon>Geodiidae</taxon>
        <taxon>Geodia</taxon>
    </lineage>
</organism>
<evidence type="ECO:0000259" key="1">
    <source>
        <dbReference type="Pfam" id="PF01370"/>
    </source>
</evidence>
<dbReference type="PANTHER" id="PTHR48079">
    <property type="entry name" value="PROTEIN YEEZ"/>
    <property type="match status" value="1"/>
</dbReference>
<protein>
    <submittedName>
        <fullName evidence="2">Dihydroflavonol 4-reductase</fullName>
    </submittedName>
</protein>
<accession>A0AA35SK70</accession>
<comment type="caution">
    <text evidence="2">The sequence shown here is derived from an EMBL/GenBank/DDBJ whole genome shotgun (WGS) entry which is preliminary data.</text>
</comment>
<dbReference type="InterPro" id="IPR051783">
    <property type="entry name" value="NAD(P)-dependent_oxidoreduct"/>
</dbReference>
<dbReference type="GO" id="GO:0004029">
    <property type="term" value="F:aldehyde dehydrogenase (NAD+) activity"/>
    <property type="evidence" value="ECO:0007669"/>
    <property type="project" value="TreeGrafter"/>
</dbReference>
<name>A0AA35SK70_GEOBA</name>
<sequence>MARALRARGEDVRALVRPNANDLAIRNTGVAQVTGDLLDSDSVRRAAEGCETVYHCAAIYSFWSRRPREMYRSNVVGTVNLLDAARRAGARRVVFTSSVATIGISGNGSRDPEHLGTEEMPPRPALLIGYYKQSKYATEQIALAANDDEMEVVVVNPCAPVGEWDVKPTPTGQIPLFFARGRAPGYIVTGMNLIDVEDVAEGHILAMERGTPGERYILGCRNLTLKEIFDMLSEITGRRAPNIRIPHWAILGAAYCDEFVEGTLLRRSPAVPVEAIKITKHPMYASSRKAVVELGLPQSPVEVALEKAVRWFRDYGYI</sequence>
<dbReference type="Pfam" id="PF01370">
    <property type="entry name" value="Epimerase"/>
    <property type="match status" value="1"/>
</dbReference>
<reference evidence="2" key="1">
    <citation type="submission" date="2023-03" db="EMBL/GenBank/DDBJ databases">
        <authorList>
            <person name="Steffen K."/>
            <person name="Cardenas P."/>
        </authorList>
    </citation>
    <scope>NUCLEOTIDE SEQUENCE</scope>
</reference>
<proteinExistence type="predicted"/>
<feature type="domain" description="NAD-dependent epimerase/dehydratase" evidence="1">
    <location>
        <begin position="2"/>
        <end position="219"/>
    </location>
</feature>
<dbReference type="InterPro" id="IPR036291">
    <property type="entry name" value="NAD(P)-bd_dom_sf"/>
</dbReference>
<dbReference type="Gene3D" id="3.40.50.720">
    <property type="entry name" value="NAD(P)-binding Rossmann-like Domain"/>
    <property type="match status" value="1"/>
</dbReference>
<evidence type="ECO:0000313" key="3">
    <source>
        <dbReference type="Proteomes" id="UP001174909"/>
    </source>
</evidence>
<evidence type="ECO:0000313" key="2">
    <source>
        <dbReference type="EMBL" id="CAI8030126.1"/>
    </source>
</evidence>
<dbReference type="SUPFAM" id="SSF51735">
    <property type="entry name" value="NAD(P)-binding Rossmann-fold domains"/>
    <property type="match status" value="1"/>
</dbReference>
<dbReference type="AlphaFoldDB" id="A0AA35SK70"/>
<dbReference type="EMBL" id="CASHTH010002458">
    <property type="protein sequence ID" value="CAI8030126.1"/>
    <property type="molecule type" value="Genomic_DNA"/>
</dbReference>
<dbReference type="PANTHER" id="PTHR48079:SF6">
    <property type="entry name" value="NAD(P)-BINDING DOMAIN-CONTAINING PROTEIN-RELATED"/>
    <property type="match status" value="1"/>
</dbReference>
<dbReference type="InterPro" id="IPR001509">
    <property type="entry name" value="Epimerase_deHydtase"/>
</dbReference>
<dbReference type="Proteomes" id="UP001174909">
    <property type="component" value="Unassembled WGS sequence"/>
</dbReference>